<evidence type="ECO:0000313" key="2">
    <source>
        <dbReference type="Proteomes" id="UP000054563"/>
    </source>
</evidence>
<reference evidence="2" key="1">
    <citation type="journal article" date="2010" name="Genome Res.">
        <title>Population genomic sequencing of Coccidioides fungi reveals recent hybridization and transposon control.</title>
        <authorList>
            <person name="Neafsey D.E."/>
            <person name="Barker B.M."/>
            <person name="Sharpton T.J."/>
            <person name="Stajich J.E."/>
            <person name="Park D.J."/>
            <person name="Whiston E."/>
            <person name="Hung C.-Y."/>
            <person name="McMahan C."/>
            <person name="White J."/>
            <person name="Sykes S."/>
            <person name="Heiman D."/>
            <person name="Young S."/>
            <person name="Zeng Q."/>
            <person name="Abouelleil A."/>
            <person name="Aftuck L."/>
            <person name="Bessette D."/>
            <person name="Brown A."/>
            <person name="FitzGerald M."/>
            <person name="Lui A."/>
            <person name="Macdonald J.P."/>
            <person name="Priest M."/>
            <person name="Orbach M.J."/>
            <person name="Galgiani J.N."/>
            <person name="Kirkland T.N."/>
            <person name="Cole G.T."/>
            <person name="Birren B.W."/>
            <person name="Henn M.R."/>
            <person name="Taylor J.W."/>
            <person name="Rounsley S.D."/>
        </authorList>
    </citation>
    <scope>NUCLEOTIDE SEQUENCE [LARGE SCALE GENOMIC DNA]</scope>
    <source>
        <strain evidence="2">H538.4</strain>
    </source>
</reference>
<name>A0A0J8UC56_COCIT</name>
<dbReference type="VEuPathDB" id="FungiDB:CIHG_02572"/>
<dbReference type="EMBL" id="DS016986">
    <property type="protein sequence ID" value="KMU84788.1"/>
    <property type="molecule type" value="Genomic_DNA"/>
</dbReference>
<dbReference type="Proteomes" id="UP000054563">
    <property type="component" value="Unassembled WGS sequence"/>
</dbReference>
<evidence type="ECO:0000313" key="1">
    <source>
        <dbReference type="EMBL" id="KMU84788.1"/>
    </source>
</evidence>
<proteinExistence type="predicted"/>
<protein>
    <submittedName>
        <fullName evidence="1">Uncharacterized protein</fullName>
    </submittedName>
</protein>
<organism evidence="1 2">
    <name type="scientific">Coccidioides immitis H538.4</name>
    <dbReference type="NCBI Taxonomy" id="396776"/>
    <lineage>
        <taxon>Eukaryota</taxon>
        <taxon>Fungi</taxon>
        <taxon>Dikarya</taxon>
        <taxon>Ascomycota</taxon>
        <taxon>Pezizomycotina</taxon>
        <taxon>Eurotiomycetes</taxon>
        <taxon>Eurotiomycetidae</taxon>
        <taxon>Onygenales</taxon>
        <taxon>Onygenaceae</taxon>
        <taxon>Coccidioides</taxon>
    </lineage>
</organism>
<dbReference type="AlphaFoldDB" id="A0A0J8UC56"/>
<accession>A0A0J8UC56</accession>
<sequence length="118" mass="13421">MDQGLKTFDTVCFCYHVYENMPIQPKQGSLDLPFRACMHRVTYGEPVPFMPDIKRPARTTASVSLSFHLSQRNLQWLATDELYILAKSRVQTSAFDSSVGVGLHPLSKQFATFATRDY</sequence>
<gene>
    <name evidence="1" type="ORF">CIHG_02572</name>
</gene>